<gene>
    <name evidence="1" type="ORF">Enr8_02140</name>
</gene>
<organism evidence="1 2">
    <name type="scientific">Blastopirellula retiformator</name>
    <dbReference type="NCBI Taxonomy" id="2527970"/>
    <lineage>
        <taxon>Bacteria</taxon>
        <taxon>Pseudomonadati</taxon>
        <taxon>Planctomycetota</taxon>
        <taxon>Planctomycetia</taxon>
        <taxon>Pirellulales</taxon>
        <taxon>Pirellulaceae</taxon>
        <taxon>Blastopirellula</taxon>
    </lineage>
</organism>
<dbReference type="Proteomes" id="UP000318878">
    <property type="component" value="Unassembled WGS sequence"/>
</dbReference>
<dbReference type="EMBL" id="SJPF01000001">
    <property type="protein sequence ID" value="TWT38521.1"/>
    <property type="molecule type" value="Genomic_DNA"/>
</dbReference>
<protein>
    <recommendedName>
        <fullName evidence="3">Right handed beta helix domain-containing protein</fullName>
    </recommendedName>
</protein>
<evidence type="ECO:0000313" key="2">
    <source>
        <dbReference type="Proteomes" id="UP000318878"/>
    </source>
</evidence>
<dbReference type="RefSeq" id="WP_146428764.1">
    <property type="nucleotide sequence ID" value="NZ_SJPF01000001.1"/>
</dbReference>
<reference evidence="1 2" key="1">
    <citation type="submission" date="2019-02" db="EMBL/GenBank/DDBJ databases">
        <title>Deep-cultivation of Planctomycetes and their phenomic and genomic characterization uncovers novel biology.</title>
        <authorList>
            <person name="Wiegand S."/>
            <person name="Jogler M."/>
            <person name="Boedeker C."/>
            <person name="Pinto D."/>
            <person name="Vollmers J."/>
            <person name="Rivas-Marin E."/>
            <person name="Kohn T."/>
            <person name="Peeters S.H."/>
            <person name="Heuer A."/>
            <person name="Rast P."/>
            <person name="Oberbeckmann S."/>
            <person name="Bunk B."/>
            <person name="Jeske O."/>
            <person name="Meyerdierks A."/>
            <person name="Storesund J.E."/>
            <person name="Kallscheuer N."/>
            <person name="Luecker S."/>
            <person name="Lage O.M."/>
            <person name="Pohl T."/>
            <person name="Merkel B.J."/>
            <person name="Hornburger P."/>
            <person name="Mueller R.-W."/>
            <person name="Bruemmer F."/>
            <person name="Labrenz M."/>
            <person name="Spormann A.M."/>
            <person name="Op Den Camp H."/>
            <person name="Overmann J."/>
            <person name="Amann R."/>
            <person name="Jetten M.S.M."/>
            <person name="Mascher T."/>
            <person name="Medema M.H."/>
            <person name="Devos D.P."/>
            <person name="Kaster A.-K."/>
            <person name="Ovreas L."/>
            <person name="Rohde M."/>
            <person name="Galperin M.Y."/>
            <person name="Jogler C."/>
        </authorList>
    </citation>
    <scope>NUCLEOTIDE SEQUENCE [LARGE SCALE GENOMIC DNA]</scope>
    <source>
        <strain evidence="1 2">Enr8</strain>
    </source>
</reference>
<evidence type="ECO:0000313" key="1">
    <source>
        <dbReference type="EMBL" id="TWT38521.1"/>
    </source>
</evidence>
<dbReference type="InterPro" id="IPR011050">
    <property type="entry name" value="Pectin_lyase_fold/virulence"/>
</dbReference>
<dbReference type="AlphaFoldDB" id="A0A5C5VKD5"/>
<sequence length="230" mass="24780">MAALAASRCDDFFQTLRHTQLCRPVTEVLEIKRRLNFQNSLRISHLKFRLRQIRPFEQIGSIATAANTYITNNTISDFLTATAFGSGIEFESTANPSTNNVVMTGNSVSHSLAAGFNDGYRVIGVDGDLNLNFQDNTTSGSFGNYAAELMSNDATFNIRMRNNTLSDNVLVGGGPFSHQVNFEVFGGQTVPNPLVAADVTGQDTISGTVTIQNLGGGVDRVAPNSLPIPE</sequence>
<dbReference type="SUPFAM" id="SSF51126">
    <property type="entry name" value="Pectin lyase-like"/>
    <property type="match status" value="1"/>
</dbReference>
<keyword evidence="2" id="KW-1185">Reference proteome</keyword>
<comment type="caution">
    <text evidence="1">The sequence shown here is derived from an EMBL/GenBank/DDBJ whole genome shotgun (WGS) entry which is preliminary data.</text>
</comment>
<name>A0A5C5VKD5_9BACT</name>
<dbReference type="OrthoDB" id="245699at2"/>
<evidence type="ECO:0008006" key="3">
    <source>
        <dbReference type="Google" id="ProtNLM"/>
    </source>
</evidence>
<proteinExistence type="predicted"/>
<accession>A0A5C5VKD5</accession>